<keyword evidence="3 4" id="KW-0687">Ribonucleoprotein</keyword>
<evidence type="ECO:0000313" key="7">
    <source>
        <dbReference type="Proteomes" id="UP000745577"/>
    </source>
</evidence>
<evidence type="ECO:0000256" key="4">
    <source>
        <dbReference type="RuleBase" id="RU000559"/>
    </source>
</evidence>
<dbReference type="PANTHER" id="PTHR15680:SF9">
    <property type="entry name" value="LARGE RIBOSOMAL SUBUNIT PROTEIN BL19M"/>
    <property type="match status" value="1"/>
</dbReference>
<comment type="similarity">
    <text evidence="1 4">Belongs to the bacterial ribosomal protein bL19 family.</text>
</comment>
<dbReference type="PRINTS" id="PR00061">
    <property type="entry name" value="RIBOSOMALL19"/>
</dbReference>
<comment type="caution">
    <text evidence="6">The sequence shown here is derived from an EMBL/GenBank/DDBJ whole genome shotgun (WGS) entry which is preliminary data.</text>
</comment>
<feature type="region of interest" description="Disordered" evidence="5">
    <location>
        <begin position="145"/>
        <end position="174"/>
    </location>
</feature>
<feature type="compositionally biased region" description="Basic and acidic residues" evidence="5">
    <location>
        <begin position="146"/>
        <end position="174"/>
    </location>
</feature>
<dbReference type="EMBL" id="JAGQLL010000048">
    <property type="protein sequence ID" value="MCA9380334.1"/>
    <property type="molecule type" value="Genomic_DNA"/>
</dbReference>
<evidence type="ECO:0000256" key="3">
    <source>
        <dbReference type="ARBA" id="ARBA00023274"/>
    </source>
</evidence>
<dbReference type="Gene3D" id="2.30.30.790">
    <property type="match status" value="1"/>
</dbReference>
<gene>
    <name evidence="6" type="primary">rplS</name>
    <name evidence="6" type="ORF">KC675_04110</name>
</gene>
<accession>A0A955I9G9</accession>
<dbReference type="NCBIfam" id="TIGR01024">
    <property type="entry name" value="rplS_bact"/>
    <property type="match status" value="1"/>
</dbReference>
<sequence length="174" mass="19924">MNTDLLTKVEQNFVRRVPEISVGDQVEVHTLVREKNRQRIQVFKGLIIAIKGSGLRKMFTVRKISSGIGVEKIWPLHSPNIKKIVITKKGNTKRSKLYYLRDRIGKKALKVRTSEGLQLEDFYAVAEEENTPEEVVEDEIVEEEVVSEKVATEEVTEEKTEKSKDEEPGDKDSK</sequence>
<protein>
    <recommendedName>
        <fullName evidence="4">50S ribosomal protein L19</fullName>
    </recommendedName>
</protein>
<name>A0A955I9G9_9BACT</name>
<dbReference type="InterPro" id="IPR038657">
    <property type="entry name" value="Ribosomal_bL19_sf"/>
</dbReference>
<dbReference type="GO" id="GO:0022625">
    <property type="term" value="C:cytosolic large ribosomal subunit"/>
    <property type="evidence" value="ECO:0007669"/>
    <property type="project" value="TreeGrafter"/>
</dbReference>
<dbReference type="SUPFAM" id="SSF50104">
    <property type="entry name" value="Translation proteins SH3-like domain"/>
    <property type="match status" value="1"/>
</dbReference>
<dbReference type="InterPro" id="IPR001857">
    <property type="entry name" value="Ribosomal_bL19"/>
</dbReference>
<evidence type="ECO:0000256" key="5">
    <source>
        <dbReference type="SAM" id="MobiDB-lite"/>
    </source>
</evidence>
<comment type="function">
    <text evidence="4">This protein is located at the 30S-50S ribosomal subunit interface and may play a role in the structure and function of the aminoacyl-tRNA binding site.</text>
</comment>
<dbReference type="AlphaFoldDB" id="A0A955I9G9"/>
<dbReference type="Proteomes" id="UP000745577">
    <property type="component" value="Unassembled WGS sequence"/>
</dbReference>
<evidence type="ECO:0000313" key="6">
    <source>
        <dbReference type="EMBL" id="MCA9380334.1"/>
    </source>
</evidence>
<proteinExistence type="inferred from homology"/>
<reference evidence="6" key="1">
    <citation type="submission" date="2020-04" db="EMBL/GenBank/DDBJ databases">
        <authorList>
            <person name="Zhang T."/>
        </authorList>
    </citation>
    <scope>NUCLEOTIDE SEQUENCE</scope>
    <source>
        <strain evidence="6">HKST-UBA15</strain>
    </source>
</reference>
<dbReference type="GO" id="GO:0003735">
    <property type="term" value="F:structural constituent of ribosome"/>
    <property type="evidence" value="ECO:0007669"/>
    <property type="project" value="InterPro"/>
</dbReference>
<dbReference type="GO" id="GO:0006412">
    <property type="term" value="P:translation"/>
    <property type="evidence" value="ECO:0007669"/>
    <property type="project" value="InterPro"/>
</dbReference>
<dbReference type="Pfam" id="PF01245">
    <property type="entry name" value="Ribosomal_L19"/>
    <property type="match status" value="1"/>
</dbReference>
<evidence type="ECO:0000256" key="2">
    <source>
        <dbReference type="ARBA" id="ARBA00022980"/>
    </source>
</evidence>
<organism evidence="6 7">
    <name type="scientific">Candidatus Dojkabacteria bacterium</name>
    <dbReference type="NCBI Taxonomy" id="2099670"/>
    <lineage>
        <taxon>Bacteria</taxon>
        <taxon>Candidatus Dojkabacteria</taxon>
    </lineage>
</organism>
<keyword evidence="2 6" id="KW-0689">Ribosomal protein</keyword>
<evidence type="ECO:0000256" key="1">
    <source>
        <dbReference type="ARBA" id="ARBA00005781"/>
    </source>
</evidence>
<dbReference type="InterPro" id="IPR008991">
    <property type="entry name" value="Translation_prot_SH3-like_sf"/>
</dbReference>
<dbReference type="PANTHER" id="PTHR15680">
    <property type="entry name" value="RIBOSOMAL PROTEIN L19"/>
    <property type="match status" value="1"/>
</dbReference>
<reference evidence="6" key="2">
    <citation type="journal article" date="2021" name="Microbiome">
        <title>Successional dynamics and alternative stable states in a saline activated sludge microbial community over 9 years.</title>
        <authorList>
            <person name="Wang Y."/>
            <person name="Ye J."/>
            <person name="Ju F."/>
            <person name="Liu L."/>
            <person name="Boyd J.A."/>
            <person name="Deng Y."/>
            <person name="Parks D.H."/>
            <person name="Jiang X."/>
            <person name="Yin X."/>
            <person name="Woodcroft B.J."/>
            <person name="Tyson G.W."/>
            <person name="Hugenholtz P."/>
            <person name="Polz M.F."/>
            <person name="Zhang T."/>
        </authorList>
    </citation>
    <scope>NUCLEOTIDE SEQUENCE</scope>
    <source>
        <strain evidence="6">HKST-UBA15</strain>
    </source>
</reference>